<keyword evidence="1 4" id="KW-0863">Zinc-finger</keyword>
<feature type="compositionally biased region" description="Low complexity" evidence="5">
    <location>
        <begin position="206"/>
        <end position="221"/>
    </location>
</feature>
<evidence type="ECO:0000313" key="8">
    <source>
        <dbReference type="Proteomes" id="UP001152747"/>
    </source>
</evidence>
<dbReference type="GO" id="GO:0000795">
    <property type="term" value="C:synaptonemal complex"/>
    <property type="evidence" value="ECO:0007669"/>
    <property type="project" value="InterPro"/>
</dbReference>
<dbReference type="GO" id="GO:0016925">
    <property type="term" value="P:protein sumoylation"/>
    <property type="evidence" value="ECO:0007669"/>
    <property type="project" value="TreeGrafter"/>
</dbReference>
<dbReference type="GO" id="GO:0019789">
    <property type="term" value="F:SUMO transferase activity"/>
    <property type="evidence" value="ECO:0007669"/>
    <property type="project" value="InterPro"/>
</dbReference>
<keyword evidence="1 4" id="KW-0479">Metal-binding</keyword>
<accession>A0A9P1II36</accession>
<dbReference type="Proteomes" id="UP001152747">
    <property type="component" value="Unassembled WGS sequence"/>
</dbReference>
<evidence type="ECO:0000256" key="2">
    <source>
        <dbReference type="ARBA" id="ARBA00022833"/>
    </source>
</evidence>
<dbReference type="SUPFAM" id="SSF57850">
    <property type="entry name" value="RING/U-box"/>
    <property type="match status" value="1"/>
</dbReference>
<evidence type="ECO:0000256" key="1">
    <source>
        <dbReference type="ARBA" id="ARBA00022771"/>
    </source>
</evidence>
<gene>
    <name evidence="7" type="ORF">CAMP_LOCUS7168</name>
</gene>
<protein>
    <recommendedName>
        <fullName evidence="6">RING-type domain-containing protein</fullName>
    </recommendedName>
</protein>
<dbReference type="SMART" id="SM00184">
    <property type="entry name" value="RING"/>
    <property type="match status" value="1"/>
</dbReference>
<dbReference type="GO" id="GO:0007131">
    <property type="term" value="P:reciprocal meiotic recombination"/>
    <property type="evidence" value="ECO:0007669"/>
    <property type="project" value="InterPro"/>
</dbReference>
<name>A0A9P1II36_9PELO</name>
<feature type="compositionally biased region" description="Basic and acidic residues" evidence="5">
    <location>
        <begin position="153"/>
        <end position="171"/>
    </location>
</feature>
<sequence>MAEWTACNSCAIEASKTTLVLTTCYHIFCSPCFKRGKCPLCNINVQTIEINKNLPPHLLQLFQDPKDREAENHRLVARVVEFQSFHRTNLLELDKKSLAESKRNLLKRIAEVDDGEKLKAAKYSLDSRVAQKKVQCAQLEKLLAKEERETTQLKHEKQRIQEQKRAMEQRKKLQIQPRDKKPKIHRETQNFAPTSGEVFPSFMFESPTPSSMRSSSSSTSNSLDNNSFFDFNFLGIPSSKSRCSGSSRSSTSSSYRSDEPLF</sequence>
<dbReference type="PANTHER" id="PTHR22663">
    <property type="entry name" value="RING FINGER PROTEIN NARYA-RELATED"/>
    <property type="match status" value="1"/>
</dbReference>
<comment type="caution">
    <text evidence="7">The sequence shown here is derived from an EMBL/GenBank/DDBJ whole genome shotgun (WGS) entry which is preliminary data.</text>
</comment>
<evidence type="ECO:0000259" key="6">
    <source>
        <dbReference type="PROSITE" id="PS50089"/>
    </source>
</evidence>
<evidence type="ECO:0000256" key="5">
    <source>
        <dbReference type="SAM" id="MobiDB-lite"/>
    </source>
</evidence>
<dbReference type="PROSITE" id="PS50089">
    <property type="entry name" value="ZF_RING_2"/>
    <property type="match status" value="1"/>
</dbReference>
<feature type="compositionally biased region" description="Low complexity" evidence="5">
    <location>
        <begin position="237"/>
        <end position="255"/>
    </location>
</feature>
<feature type="region of interest" description="Disordered" evidence="5">
    <location>
        <begin position="153"/>
        <end position="221"/>
    </location>
</feature>
<dbReference type="OrthoDB" id="2535391at2759"/>
<keyword evidence="2" id="KW-0862">Zinc</keyword>
<organism evidence="7 8">
    <name type="scientific">Caenorhabditis angaria</name>
    <dbReference type="NCBI Taxonomy" id="860376"/>
    <lineage>
        <taxon>Eukaryota</taxon>
        <taxon>Metazoa</taxon>
        <taxon>Ecdysozoa</taxon>
        <taxon>Nematoda</taxon>
        <taxon>Chromadorea</taxon>
        <taxon>Rhabditida</taxon>
        <taxon>Rhabditina</taxon>
        <taxon>Rhabditomorpha</taxon>
        <taxon>Rhabditoidea</taxon>
        <taxon>Rhabditidae</taxon>
        <taxon>Peloderinae</taxon>
        <taxon>Caenorhabditis</taxon>
    </lineage>
</organism>
<dbReference type="EMBL" id="CANHGI010000003">
    <property type="protein sequence ID" value="CAI5444531.1"/>
    <property type="molecule type" value="Genomic_DNA"/>
</dbReference>
<dbReference type="GO" id="GO:0008270">
    <property type="term" value="F:zinc ion binding"/>
    <property type="evidence" value="ECO:0007669"/>
    <property type="project" value="UniProtKB-KW"/>
</dbReference>
<reference evidence="7" key="1">
    <citation type="submission" date="2022-11" db="EMBL/GenBank/DDBJ databases">
        <authorList>
            <person name="Kikuchi T."/>
        </authorList>
    </citation>
    <scope>NUCLEOTIDE SEQUENCE</scope>
    <source>
        <strain evidence="7">PS1010</strain>
    </source>
</reference>
<dbReference type="PANTHER" id="PTHR22663:SF17">
    <property type="entry name" value="RING FINGER PROTEIN NARYA-RELATED"/>
    <property type="match status" value="1"/>
</dbReference>
<proteinExistence type="predicted"/>
<evidence type="ECO:0000256" key="4">
    <source>
        <dbReference type="PROSITE-ProRule" id="PRU00175"/>
    </source>
</evidence>
<dbReference type="InterPro" id="IPR042123">
    <property type="entry name" value="Zip3/RNF212-like"/>
</dbReference>
<keyword evidence="3" id="KW-0469">Meiosis</keyword>
<evidence type="ECO:0000313" key="7">
    <source>
        <dbReference type="EMBL" id="CAI5444531.1"/>
    </source>
</evidence>
<evidence type="ECO:0000256" key="3">
    <source>
        <dbReference type="ARBA" id="ARBA00023254"/>
    </source>
</evidence>
<feature type="domain" description="RING-type" evidence="6">
    <location>
        <begin position="7"/>
        <end position="42"/>
    </location>
</feature>
<feature type="region of interest" description="Disordered" evidence="5">
    <location>
        <begin position="237"/>
        <end position="262"/>
    </location>
</feature>
<dbReference type="InterPro" id="IPR001841">
    <property type="entry name" value="Znf_RING"/>
</dbReference>
<dbReference type="GO" id="GO:0007129">
    <property type="term" value="P:homologous chromosome pairing at meiosis"/>
    <property type="evidence" value="ECO:0007669"/>
    <property type="project" value="TreeGrafter"/>
</dbReference>
<keyword evidence="8" id="KW-1185">Reference proteome</keyword>
<dbReference type="AlphaFoldDB" id="A0A9P1II36"/>